<feature type="compositionally biased region" description="Polar residues" evidence="4">
    <location>
        <begin position="941"/>
        <end position="950"/>
    </location>
</feature>
<comment type="caution">
    <text evidence="7">The sequence shown here is derived from an EMBL/GenBank/DDBJ whole genome shotgun (WGS) entry which is preliminary data.</text>
</comment>
<gene>
    <name evidence="7" type="ORF">E8E13_009091</name>
</gene>
<feature type="compositionally biased region" description="Polar residues" evidence="4">
    <location>
        <begin position="338"/>
        <end position="350"/>
    </location>
</feature>
<protein>
    <recommendedName>
        <fullName evidence="6">Sox C-terminal domain-containing protein</fullName>
    </recommendedName>
</protein>
<feature type="region of interest" description="Disordered" evidence="4">
    <location>
        <begin position="1120"/>
        <end position="1175"/>
    </location>
</feature>
<keyword evidence="1" id="KW-0805">Transcription regulation</keyword>
<feature type="compositionally biased region" description="Low complexity" evidence="4">
    <location>
        <begin position="351"/>
        <end position="370"/>
    </location>
</feature>
<feature type="chain" id="PRO_5040154556" description="Sox C-terminal domain-containing protein" evidence="5">
    <location>
        <begin position="23"/>
        <end position="1461"/>
    </location>
</feature>
<feature type="compositionally biased region" description="Basic and acidic residues" evidence="4">
    <location>
        <begin position="1153"/>
        <end position="1162"/>
    </location>
</feature>
<dbReference type="Proteomes" id="UP000801428">
    <property type="component" value="Unassembled WGS sequence"/>
</dbReference>
<name>A0A9P4TIE0_CURKU</name>
<feature type="compositionally biased region" description="Low complexity" evidence="4">
    <location>
        <begin position="951"/>
        <end position="969"/>
    </location>
</feature>
<feature type="compositionally biased region" description="Low complexity" evidence="4">
    <location>
        <begin position="873"/>
        <end position="890"/>
    </location>
</feature>
<accession>A0A9P4TIE0</accession>
<evidence type="ECO:0000256" key="1">
    <source>
        <dbReference type="ARBA" id="ARBA00023015"/>
    </source>
</evidence>
<feature type="compositionally biased region" description="Polar residues" evidence="4">
    <location>
        <begin position="848"/>
        <end position="872"/>
    </location>
</feature>
<keyword evidence="8" id="KW-1185">Reference proteome</keyword>
<evidence type="ECO:0000256" key="3">
    <source>
        <dbReference type="ARBA" id="ARBA00023242"/>
    </source>
</evidence>
<feature type="signal peptide" evidence="5">
    <location>
        <begin position="1"/>
        <end position="22"/>
    </location>
</feature>
<feature type="region of interest" description="Disordered" evidence="4">
    <location>
        <begin position="704"/>
        <end position="725"/>
    </location>
</feature>
<evidence type="ECO:0000256" key="2">
    <source>
        <dbReference type="ARBA" id="ARBA00023163"/>
    </source>
</evidence>
<feature type="compositionally biased region" description="Low complexity" evidence="4">
    <location>
        <begin position="466"/>
        <end position="485"/>
    </location>
</feature>
<feature type="compositionally biased region" description="Low complexity" evidence="4">
    <location>
        <begin position="704"/>
        <end position="720"/>
    </location>
</feature>
<keyword evidence="3" id="KW-0539">Nucleus</keyword>
<dbReference type="EMBL" id="SWKU01000005">
    <property type="protein sequence ID" value="KAF3006703.1"/>
    <property type="molecule type" value="Genomic_DNA"/>
</dbReference>
<feature type="domain" description="Sox C-terminal" evidence="6">
    <location>
        <begin position="258"/>
        <end position="392"/>
    </location>
</feature>
<evidence type="ECO:0000256" key="4">
    <source>
        <dbReference type="SAM" id="MobiDB-lite"/>
    </source>
</evidence>
<feature type="compositionally biased region" description="Low complexity" evidence="4">
    <location>
        <begin position="382"/>
        <end position="403"/>
    </location>
</feature>
<dbReference type="OrthoDB" id="3692863at2759"/>
<feature type="compositionally biased region" description="Low complexity" evidence="4">
    <location>
        <begin position="928"/>
        <end position="940"/>
    </location>
</feature>
<feature type="compositionally biased region" description="Low complexity" evidence="4">
    <location>
        <begin position="162"/>
        <end position="176"/>
    </location>
</feature>
<sequence>MWFKKVLLGYCAASSALAIVTASNTRDATVSKSKHIVERLVFPSLQHRQEAARNRTSSVETLVSISSTVATTSSSLETPNVPKTSDPNTTPIITITLESASSITPKPVSSTKEVSSTPAEASSSSSSSSNGAISSSLWQTSTESTVVASSATNQPTPGTPISVSSRVETSESVPPSTTFQVPSPTSSYTIEVSSLSISEVPSNTGPVNGPTPAPTSDILSSSELTTSSIFSSVSTPIAETSQATSDVLTPSSTDEVLPSATSVFTPSPPVTESGTTVTSTPYTSTAETFTSTITGQQSPPPSSALPISTSLLQSSISIQESFSSSILEVSTSLPQESATASITEQIPTPTSVSASSSGAAQVSSSQSQGAEPPISSTIADATSSVQTSSSSSTASSTLEDLSSVIETQIPSSSTPEPIATPVTSTAQPSPASAEPISSSALVQSSQISSNVLGVTTSPVSYSTGPSAVSSTLVSSTSDSEQSPSSSLVEFSSSFWSGTGISSSTISPESTALSTLSTSLVSSQTGPVPSETLERSSSFTSVLSSQSASVVTTGTSLVLTPTPTVIDSSSSAITSQQSKLTGFFGTGASSSTTLESSSVFSLMPSETLVRSTQSPIASLASTSTLYSQSLSSSAVTLSNTHSDLNEQSLTATVTLKQSSSNSMLSGSQTITFVDPTSVAISTPSASSSGPIPTSETAGSISTISSVASNSTSTPTSPGISSLASTGASVPSSLTGTPLMSSAILNGTQSGIFLPVTTGSVTATFSTVYTSSIRPSVIDLSTVVFSLLNTVTEAAVNQTATQVPDKTSSIISSAASGTRVPASESLMSSSKLGSEANSTWTSSIQSSMAATSGLPSSVNGTTTSTADQGITFRQSASPTGTGISTSSSTNATEAGTLQTTSMERAANSTTAGFIASTTLGSASSVRTDGASSMSASDLSEASRTSSDSTGNKGTPASSPTTSGTPSRTPAAGSPPPLTTSQTAGVAVGATTGLLIAVVAAVFIARRYHAAKHGKRMSTGSVYPKVAYIYDPNTGGDSGDTEALMSGGTGGPPGGPVSGMTQGSPRQPQRYSTGTFPVTRFTSPGNPFAQSVRDPAVHRYSEYARLDTARALSAAVAGYGARTRHSSSYTKHPSQGSNAFSDHVIPSPTFAPFSPDDIRRPELKRSPNPYDGRGEYSQMSPNPYAYLNTAASMYPPISPYEPHSTQGTSPYSTSRQSIDSDPFTDPFEHDVLLHIDERNRTSDSVTIFAPSPNLLPPRTPRTPVGPKLPIKHANGMTSARSLLSPVAAKYIQKAQEVKIPRKSVASPVLVQVGGRSSPVIKPFSPPPAAPEPRGWDAIKRQSEKHFSDEQSVPAPLKFAAPLIKRKPVSTTSPSHTGAQPPQLTGTGALAASVALPLTTPTTTTNTVNIPPMYNKSVVPGLDVPRAHHARPGTAPDDVSSDPIVREKRSRELRFADPALIGREF</sequence>
<feature type="compositionally biased region" description="Low complexity" evidence="4">
    <location>
        <begin position="115"/>
        <end position="152"/>
    </location>
</feature>
<feature type="compositionally biased region" description="Polar residues" evidence="4">
    <location>
        <begin position="81"/>
        <end position="90"/>
    </location>
</feature>
<feature type="region of interest" description="Disordered" evidence="4">
    <location>
        <begin position="919"/>
        <end position="980"/>
    </location>
</feature>
<keyword evidence="2" id="KW-0804">Transcription</keyword>
<feature type="compositionally biased region" description="Polar residues" evidence="4">
    <location>
        <begin position="1123"/>
        <end position="1137"/>
    </location>
</feature>
<feature type="compositionally biased region" description="Polar residues" evidence="4">
    <location>
        <begin position="404"/>
        <end position="427"/>
    </location>
</feature>
<organism evidence="7 8">
    <name type="scientific">Curvularia kusanoi</name>
    <name type="common">Cochliobolus kusanoi</name>
    <dbReference type="NCBI Taxonomy" id="90978"/>
    <lineage>
        <taxon>Eukaryota</taxon>
        <taxon>Fungi</taxon>
        <taxon>Dikarya</taxon>
        <taxon>Ascomycota</taxon>
        <taxon>Pezizomycotina</taxon>
        <taxon>Dothideomycetes</taxon>
        <taxon>Pleosporomycetidae</taxon>
        <taxon>Pleosporales</taxon>
        <taxon>Pleosporineae</taxon>
        <taxon>Pleosporaceae</taxon>
        <taxon>Curvularia</taxon>
    </lineage>
</organism>
<feature type="compositionally biased region" description="Low complexity" evidence="4">
    <location>
        <begin position="270"/>
        <end position="283"/>
    </location>
</feature>
<feature type="region of interest" description="Disordered" evidence="4">
    <location>
        <begin position="338"/>
        <end position="438"/>
    </location>
</feature>
<evidence type="ECO:0000313" key="8">
    <source>
        <dbReference type="Proteomes" id="UP000801428"/>
    </source>
</evidence>
<feature type="region of interest" description="Disordered" evidence="4">
    <location>
        <begin position="259"/>
        <end position="283"/>
    </location>
</feature>
<feature type="region of interest" description="Disordered" evidence="4">
    <location>
        <begin position="71"/>
        <end position="90"/>
    </location>
</feature>
<evidence type="ECO:0000259" key="6">
    <source>
        <dbReference type="PROSITE" id="PS51516"/>
    </source>
</evidence>
<dbReference type="PROSITE" id="PS51516">
    <property type="entry name" value="SOX_C"/>
    <property type="match status" value="1"/>
</dbReference>
<dbReference type="InterPro" id="IPR021934">
    <property type="entry name" value="Sox_C"/>
</dbReference>
<evidence type="ECO:0000256" key="5">
    <source>
        <dbReference type="SAM" id="SignalP"/>
    </source>
</evidence>
<proteinExistence type="predicted"/>
<keyword evidence="5" id="KW-0732">Signal</keyword>
<feature type="region of interest" description="Disordered" evidence="4">
    <location>
        <begin position="848"/>
        <end position="891"/>
    </location>
</feature>
<feature type="region of interest" description="Disordered" evidence="4">
    <location>
        <begin position="460"/>
        <end position="485"/>
    </location>
</feature>
<evidence type="ECO:0000313" key="7">
    <source>
        <dbReference type="EMBL" id="KAF3006703.1"/>
    </source>
</evidence>
<feature type="region of interest" description="Disordered" evidence="4">
    <location>
        <begin position="1419"/>
        <end position="1446"/>
    </location>
</feature>
<feature type="region of interest" description="Disordered" evidence="4">
    <location>
        <begin position="103"/>
        <end position="185"/>
    </location>
</feature>
<feature type="compositionally biased region" description="Polar residues" evidence="4">
    <location>
        <begin position="103"/>
        <end position="114"/>
    </location>
</feature>
<feature type="region of interest" description="Disordered" evidence="4">
    <location>
        <begin position="199"/>
        <end position="220"/>
    </location>
</feature>
<feature type="compositionally biased region" description="Low complexity" evidence="4">
    <location>
        <begin position="428"/>
        <end position="438"/>
    </location>
</feature>
<reference evidence="7" key="1">
    <citation type="submission" date="2019-04" db="EMBL/GenBank/DDBJ databases">
        <title>Sequencing of skin fungus with MAO and IRED activity.</title>
        <authorList>
            <person name="Marsaioli A.J."/>
            <person name="Bonatto J.M.C."/>
            <person name="Reis Junior O."/>
        </authorList>
    </citation>
    <scope>NUCLEOTIDE SEQUENCE</scope>
    <source>
        <strain evidence="7">30M1</strain>
    </source>
</reference>